<dbReference type="PANTHER" id="PTHR35010:SF2">
    <property type="entry name" value="BLL4672 PROTEIN"/>
    <property type="match status" value="1"/>
</dbReference>
<dbReference type="Proteomes" id="UP000657385">
    <property type="component" value="Unassembled WGS sequence"/>
</dbReference>
<accession>A0A931B4Z0</accession>
<evidence type="ECO:0000259" key="1">
    <source>
        <dbReference type="PROSITE" id="PS50943"/>
    </source>
</evidence>
<dbReference type="CDD" id="cd00093">
    <property type="entry name" value="HTH_XRE"/>
    <property type="match status" value="1"/>
</dbReference>
<comment type="caution">
    <text evidence="2">The sequence shown here is derived from an EMBL/GenBank/DDBJ whole genome shotgun (WGS) entry which is preliminary data.</text>
</comment>
<keyword evidence="3" id="KW-1185">Reference proteome</keyword>
<dbReference type="Gene3D" id="3.30.450.180">
    <property type="match status" value="1"/>
</dbReference>
<proteinExistence type="predicted"/>
<dbReference type="GO" id="GO:0003677">
    <property type="term" value="F:DNA binding"/>
    <property type="evidence" value="ECO:0007669"/>
    <property type="project" value="InterPro"/>
</dbReference>
<sequence>MDRRERTDRAALADFLRHARTRLAPADVGLPDGARRRTPGLRREEVASLAGMSVDYYTRLEQQRGPQPSPQLLASLARALRLSDDERDHLFHLVGHAPPRTTTVADHVRPGLLLILDRLWDVPAAVHSALGDVLVQNPMAKAVWGDIDTNDPETRNLFWRWFTEPGFRDRSPEDEHERLSRSHVAHLRAVATARPDDPRAQRLVRRLLAASPEFARLWADHDVAVRRSDVKTVLHPVVGALELCCEILVDDGGDQRLLVHTAKPGSVTQERLDLLRVIGLQDLSRPEPTSGGRG</sequence>
<dbReference type="SUPFAM" id="SSF47413">
    <property type="entry name" value="lambda repressor-like DNA-binding domains"/>
    <property type="match status" value="1"/>
</dbReference>
<dbReference type="RefSeq" id="WP_196193910.1">
    <property type="nucleotide sequence ID" value="NZ_JADPRT010000004.1"/>
</dbReference>
<organism evidence="2 3">
    <name type="scientific">Streptacidiphilus fuscans</name>
    <dbReference type="NCBI Taxonomy" id="2789292"/>
    <lineage>
        <taxon>Bacteria</taxon>
        <taxon>Bacillati</taxon>
        <taxon>Actinomycetota</taxon>
        <taxon>Actinomycetes</taxon>
        <taxon>Kitasatosporales</taxon>
        <taxon>Streptomycetaceae</taxon>
        <taxon>Streptacidiphilus</taxon>
    </lineage>
</organism>
<gene>
    <name evidence="2" type="ORF">I2501_12060</name>
</gene>
<dbReference type="EMBL" id="JADPRT010000004">
    <property type="protein sequence ID" value="MBF9068757.1"/>
    <property type="molecule type" value="Genomic_DNA"/>
</dbReference>
<protein>
    <submittedName>
        <fullName evidence="2">Helix-turn-helix domain-containing protein</fullName>
    </submittedName>
</protein>
<name>A0A931B4Z0_9ACTN</name>
<dbReference type="InterPro" id="IPR010982">
    <property type="entry name" value="Lambda_DNA-bd_dom_sf"/>
</dbReference>
<dbReference type="PROSITE" id="PS50943">
    <property type="entry name" value="HTH_CROC1"/>
    <property type="match status" value="1"/>
</dbReference>
<reference evidence="2" key="1">
    <citation type="submission" date="2020-11" db="EMBL/GenBank/DDBJ databases">
        <title>Isolation and identification of active actinomycetes.</title>
        <authorList>
            <person name="Yu B."/>
        </authorList>
    </citation>
    <scope>NUCLEOTIDE SEQUENCE</scope>
    <source>
        <strain evidence="2">NEAU-YB345</strain>
    </source>
</reference>
<dbReference type="SMART" id="SM00530">
    <property type="entry name" value="HTH_XRE"/>
    <property type="match status" value="1"/>
</dbReference>
<dbReference type="Gene3D" id="1.10.260.40">
    <property type="entry name" value="lambda repressor-like DNA-binding domains"/>
    <property type="match status" value="1"/>
</dbReference>
<dbReference type="PANTHER" id="PTHR35010">
    <property type="entry name" value="BLL4672 PROTEIN-RELATED"/>
    <property type="match status" value="1"/>
</dbReference>
<dbReference type="InterPro" id="IPR041413">
    <property type="entry name" value="MLTR_LBD"/>
</dbReference>
<feature type="domain" description="HTH cro/C1-type" evidence="1">
    <location>
        <begin position="40"/>
        <end position="87"/>
    </location>
</feature>
<evidence type="ECO:0000313" key="2">
    <source>
        <dbReference type="EMBL" id="MBF9068757.1"/>
    </source>
</evidence>
<dbReference type="Pfam" id="PF17765">
    <property type="entry name" value="MLTR_LBD"/>
    <property type="match status" value="1"/>
</dbReference>
<evidence type="ECO:0000313" key="3">
    <source>
        <dbReference type="Proteomes" id="UP000657385"/>
    </source>
</evidence>
<dbReference type="InterPro" id="IPR001387">
    <property type="entry name" value="Cro/C1-type_HTH"/>
</dbReference>
<dbReference type="Pfam" id="PF13560">
    <property type="entry name" value="HTH_31"/>
    <property type="match status" value="1"/>
</dbReference>
<dbReference type="AlphaFoldDB" id="A0A931B4Z0"/>